<name>A0A135WDB4_9FLAO</name>
<reference evidence="4" key="1">
    <citation type="submission" date="2015-12" db="EMBL/GenBank/DDBJ databases">
        <title>Genome sequence of a biocontrol rhizobacterium Chryseobacterium kwangjuense strain KJ1R5 isolated from pepper (Capsicum annuum L.).</title>
        <authorList>
            <person name="Jeong J.-J."/>
            <person name="Park H."/>
            <person name="Mannaa M."/>
            <person name="Sang M.K."/>
            <person name="Choi I.-G."/>
            <person name="Kim K.D."/>
        </authorList>
    </citation>
    <scope>NUCLEOTIDE SEQUENCE [LARGE SCALE GENOMIC DNA]</scope>
    <source>
        <strain evidence="4">KJ1R5</strain>
    </source>
</reference>
<feature type="transmembrane region" description="Helical" evidence="1">
    <location>
        <begin position="41"/>
        <end position="62"/>
    </location>
</feature>
<dbReference type="EMBL" id="LPUR01000011">
    <property type="protein sequence ID" value="KXH82910.1"/>
    <property type="molecule type" value="Genomic_DNA"/>
</dbReference>
<dbReference type="GO" id="GO:0004175">
    <property type="term" value="F:endopeptidase activity"/>
    <property type="evidence" value="ECO:0007669"/>
    <property type="project" value="UniProtKB-ARBA"/>
</dbReference>
<dbReference type="Pfam" id="PF02517">
    <property type="entry name" value="Rce1-like"/>
    <property type="match status" value="1"/>
</dbReference>
<feature type="transmembrane region" description="Helical" evidence="1">
    <location>
        <begin position="167"/>
        <end position="185"/>
    </location>
</feature>
<evidence type="ECO:0000313" key="4">
    <source>
        <dbReference type="Proteomes" id="UP000070513"/>
    </source>
</evidence>
<dbReference type="Proteomes" id="UP000070513">
    <property type="component" value="Unassembled WGS sequence"/>
</dbReference>
<sequence length="261" mass="30355">MNKTFRFFFIFISGFFIYYLFDFYCFKTILNFIKELSGSKALAHVAAYSVTLIPLLVTLKILIPQKKIITLLSLDQSFFKGITLAFIGTVPMLIGYLILFEPVRKLDLQGVFINTVSSAFFEEIIFRAFLIGILYRFTRLGFISSILFGSLLFAQVHLYQSSDFKELIEIFLITFLGSAFFSWAYIETDFNLWIAIFLHFFMNLYWELFDVADNVSGNWYGNLFKIISILLVIALIINYKRKNKAPFQITGKNLFIKTKLP</sequence>
<keyword evidence="1" id="KW-1133">Transmembrane helix</keyword>
<protein>
    <recommendedName>
        <fullName evidence="2">CAAX prenyl protease 2/Lysostaphin resistance protein A-like domain-containing protein</fullName>
    </recommendedName>
</protein>
<feature type="transmembrane region" description="Helical" evidence="1">
    <location>
        <begin position="190"/>
        <end position="206"/>
    </location>
</feature>
<reference evidence="3 4" key="2">
    <citation type="journal article" date="2016" name="Genome Announc.">
        <title>Draft Genome Sequence of a Biocontrol Rhizobacterium, Chryseobacterium kwangjuense Strain KJ1R5, Isolated from Pepper (Capsicum annuum).</title>
        <authorList>
            <person name="Jeong J.J."/>
            <person name="Park H."/>
            <person name="Park B.H."/>
            <person name="Mannaa M."/>
            <person name="Sang M.K."/>
            <person name="Choi I.G."/>
            <person name="Kim K.D."/>
        </authorList>
    </citation>
    <scope>NUCLEOTIDE SEQUENCE [LARGE SCALE GENOMIC DNA]</scope>
    <source>
        <strain evidence="3 4">KJ1R5</strain>
    </source>
</reference>
<dbReference type="RefSeq" id="WP_062650959.1">
    <property type="nucleotide sequence ID" value="NZ_LPUR01000011.1"/>
</dbReference>
<dbReference type="AlphaFoldDB" id="A0A135WDB4"/>
<evidence type="ECO:0000256" key="1">
    <source>
        <dbReference type="SAM" id="Phobius"/>
    </source>
</evidence>
<organism evidence="3 4">
    <name type="scientific">Chryseobacterium kwangjuense</name>
    <dbReference type="NCBI Taxonomy" id="267125"/>
    <lineage>
        <taxon>Bacteria</taxon>
        <taxon>Pseudomonadati</taxon>
        <taxon>Bacteroidota</taxon>
        <taxon>Flavobacteriia</taxon>
        <taxon>Flavobacteriales</taxon>
        <taxon>Weeksellaceae</taxon>
        <taxon>Chryseobacterium group</taxon>
        <taxon>Chryseobacterium</taxon>
    </lineage>
</organism>
<feature type="transmembrane region" description="Helical" evidence="1">
    <location>
        <begin position="218"/>
        <end position="239"/>
    </location>
</feature>
<keyword evidence="1" id="KW-0812">Transmembrane</keyword>
<gene>
    <name evidence="3" type="ORF">AU378_10725</name>
</gene>
<proteinExistence type="predicted"/>
<dbReference type="GO" id="GO:0080120">
    <property type="term" value="P:CAAX-box protein maturation"/>
    <property type="evidence" value="ECO:0007669"/>
    <property type="project" value="UniProtKB-ARBA"/>
</dbReference>
<evidence type="ECO:0000313" key="3">
    <source>
        <dbReference type="EMBL" id="KXH82910.1"/>
    </source>
</evidence>
<feature type="transmembrane region" description="Helical" evidence="1">
    <location>
        <begin position="142"/>
        <end position="161"/>
    </location>
</feature>
<feature type="transmembrane region" description="Helical" evidence="1">
    <location>
        <begin position="82"/>
        <end position="99"/>
    </location>
</feature>
<feature type="transmembrane region" description="Helical" evidence="1">
    <location>
        <begin position="7"/>
        <end position="29"/>
    </location>
</feature>
<dbReference type="OrthoDB" id="6301065at2"/>
<accession>A0A135WDB4</accession>
<feature type="domain" description="CAAX prenyl protease 2/Lysostaphin resistance protein A-like" evidence="2">
    <location>
        <begin position="111"/>
        <end position="204"/>
    </location>
</feature>
<feature type="transmembrane region" description="Helical" evidence="1">
    <location>
        <begin position="111"/>
        <end position="135"/>
    </location>
</feature>
<keyword evidence="1" id="KW-0472">Membrane</keyword>
<comment type="caution">
    <text evidence="3">The sequence shown here is derived from an EMBL/GenBank/DDBJ whole genome shotgun (WGS) entry which is preliminary data.</text>
</comment>
<dbReference type="InterPro" id="IPR003675">
    <property type="entry name" value="Rce1/LyrA-like_dom"/>
</dbReference>
<evidence type="ECO:0000259" key="2">
    <source>
        <dbReference type="Pfam" id="PF02517"/>
    </source>
</evidence>